<dbReference type="Proteomes" id="UP001143548">
    <property type="component" value="Unassembled WGS sequence"/>
</dbReference>
<comment type="caution">
    <text evidence="8">The sequence shown here is derived from an EMBL/GenBank/DDBJ whole genome shotgun (WGS) entry which is preliminary data.</text>
</comment>
<dbReference type="InterPro" id="IPR011701">
    <property type="entry name" value="MFS"/>
</dbReference>
<dbReference type="PANTHER" id="PTHR23502">
    <property type="entry name" value="MAJOR FACILITATOR SUPERFAMILY"/>
    <property type="match status" value="1"/>
</dbReference>
<evidence type="ECO:0000313" key="8">
    <source>
        <dbReference type="EMBL" id="GKZ26515.1"/>
    </source>
</evidence>
<feature type="transmembrane region" description="Helical" evidence="6">
    <location>
        <begin position="395"/>
        <end position="415"/>
    </location>
</feature>
<dbReference type="GO" id="GO:1990961">
    <property type="term" value="P:xenobiotic detoxification by transmembrane export across the plasma membrane"/>
    <property type="evidence" value="ECO:0007669"/>
    <property type="project" value="TreeGrafter"/>
</dbReference>
<dbReference type="InterPro" id="IPR036259">
    <property type="entry name" value="MFS_trans_sf"/>
</dbReference>
<dbReference type="PROSITE" id="PS50850">
    <property type="entry name" value="MFS"/>
    <property type="match status" value="1"/>
</dbReference>
<evidence type="ECO:0000256" key="1">
    <source>
        <dbReference type="ARBA" id="ARBA00004141"/>
    </source>
</evidence>
<evidence type="ECO:0000256" key="2">
    <source>
        <dbReference type="ARBA" id="ARBA00022692"/>
    </source>
</evidence>
<keyword evidence="4 6" id="KW-0472">Membrane</keyword>
<dbReference type="InterPro" id="IPR020846">
    <property type="entry name" value="MFS_dom"/>
</dbReference>
<organism evidence="8 9">
    <name type="scientific">Aspergillus brasiliensis</name>
    <dbReference type="NCBI Taxonomy" id="319629"/>
    <lineage>
        <taxon>Eukaryota</taxon>
        <taxon>Fungi</taxon>
        <taxon>Dikarya</taxon>
        <taxon>Ascomycota</taxon>
        <taxon>Pezizomycotina</taxon>
        <taxon>Eurotiomycetes</taxon>
        <taxon>Eurotiomycetidae</taxon>
        <taxon>Eurotiales</taxon>
        <taxon>Aspergillaceae</taxon>
        <taxon>Aspergillus</taxon>
        <taxon>Aspergillus subgen. Circumdati</taxon>
    </lineage>
</organism>
<feature type="transmembrane region" description="Helical" evidence="6">
    <location>
        <begin position="421"/>
        <end position="448"/>
    </location>
</feature>
<sequence>MSPDLPCIVFVRSFLHRRDRDDNSEHHARQDTPKHVDEHTHRRKHSLDSEKTLTVEDWATSRENPHNWPRSKTIITSLIVYVYTFVVYAGSSMFITAVPLVMQELHISEQRAMLGLSMYVLGYGVGPLLWGPLSEIPRIGRSVVYVGTFVSFILVTIGAAEVSNYSAFVFLRFMQGLFGSPCLANGGASMHDLYPESQFPYALALWVAAAYCGPALGPLLTNSLVTHVSWKWSMWLMACISGPVCILLFLLPETYAPTIRYRSSAFNTTSTTTNSSSTSNNNDSNSDNPLTKLKFYLVKPVQITLQDPAILFANIYTSFIYGTYYTFFDAFPIGYPPVYHVSSLTLSLFYLSVLVGCFLAVSAYFTYLSLPSYLHKHHHHTSSPKSKSPPPHERHLIPAIPATILVPISLYLYGWTLRPSIHWIISLIGVTLYAAAVFIILQCLSLYIPSIYPEYAASLFAANDFCRSTLAAGAVHFGIPLYKNLGMGKGSSVLGGVSGLGVVGLLGIYFFGGRLRAKSRFVERLVD</sequence>
<feature type="transmembrane region" description="Helical" evidence="6">
    <location>
        <begin position="78"/>
        <end position="100"/>
    </location>
</feature>
<dbReference type="PANTHER" id="PTHR23502:SF23">
    <property type="entry name" value="FLUCONAZOLE RESISTANCE PROTEIN 1"/>
    <property type="match status" value="1"/>
</dbReference>
<dbReference type="SUPFAM" id="SSF103473">
    <property type="entry name" value="MFS general substrate transporter"/>
    <property type="match status" value="1"/>
</dbReference>
<keyword evidence="2 6" id="KW-0812">Transmembrane</keyword>
<dbReference type="GO" id="GO:0005886">
    <property type="term" value="C:plasma membrane"/>
    <property type="evidence" value="ECO:0007669"/>
    <property type="project" value="TreeGrafter"/>
</dbReference>
<feature type="transmembrane region" description="Helical" evidence="6">
    <location>
        <begin position="348"/>
        <end position="374"/>
    </location>
</feature>
<dbReference type="GO" id="GO:0015244">
    <property type="term" value="F:fluconazole transmembrane transporter activity"/>
    <property type="evidence" value="ECO:0007669"/>
    <property type="project" value="TreeGrafter"/>
</dbReference>
<feature type="transmembrane region" description="Helical" evidence="6">
    <location>
        <begin position="142"/>
        <end position="160"/>
    </location>
</feature>
<feature type="transmembrane region" description="Helical" evidence="6">
    <location>
        <begin position="112"/>
        <end position="130"/>
    </location>
</feature>
<dbReference type="Gene3D" id="1.20.1250.20">
    <property type="entry name" value="MFS general substrate transporter like domains"/>
    <property type="match status" value="1"/>
</dbReference>
<evidence type="ECO:0000256" key="6">
    <source>
        <dbReference type="SAM" id="Phobius"/>
    </source>
</evidence>
<feature type="transmembrane region" description="Helical" evidence="6">
    <location>
        <begin position="199"/>
        <end position="220"/>
    </location>
</feature>
<evidence type="ECO:0000259" key="7">
    <source>
        <dbReference type="PROSITE" id="PS50850"/>
    </source>
</evidence>
<keyword evidence="3 6" id="KW-1133">Transmembrane helix</keyword>
<reference evidence="8" key="1">
    <citation type="submission" date="2022-07" db="EMBL/GenBank/DDBJ databases">
        <title>Taxonomy of Aspergillus series Nigri: significant species reduction supported by multi-species coalescent approaches.</title>
        <authorList>
            <person name="Bian C."/>
            <person name="Kusuya Y."/>
            <person name="Sklenar F."/>
            <person name="D'hooge E."/>
            <person name="Yaguchi T."/>
            <person name="Takahashi H."/>
            <person name="Hubka V."/>
        </authorList>
    </citation>
    <scope>NUCLEOTIDE SEQUENCE</scope>
    <source>
        <strain evidence="8">CBS 733.88</strain>
    </source>
</reference>
<dbReference type="EMBL" id="BROQ01000149">
    <property type="protein sequence ID" value="GKZ26515.1"/>
    <property type="molecule type" value="Genomic_DNA"/>
</dbReference>
<dbReference type="Pfam" id="PF07690">
    <property type="entry name" value="MFS_1"/>
    <property type="match status" value="1"/>
</dbReference>
<feature type="transmembrane region" description="Helical" evidence="6">
    <location>
        <begin position="232"/>
        <end position="251"/>
    </location>
</feature>
<evidence type="ECO:0000256" key="5">
    <source>
        <dbReference type="SAM" id="MobiDB-lite"/>
    </source>
</evidence>
<evidence type="ECO:0000313" key="9">
    <source>
        <dbReference type="Proteomes" id="UP001143548"/>
    </source>
</evidence>
<dbReference type="AlphaFoldDB" id="A0A9W5YYM4"/>
<accession>A0A9W5YYM4</accession>
<feature type="transmembrane region" description="Helical" evidence="6">
    <location>
        <begin position="309"/>
        <end position="328"/>
    </location>
</feature>
<gene>
    <name evidence="8" type="ORF">AbraCBS73388_002603</name>
</gene>
<evidence type="ECO:0000256" key="3">
    <source>
        <dbReference type="ARBA" id="ARBA00022989"/>
    </source>
</evidence>
<evidence type="ECO:0000256" key="4">
    <source>
        <dbReference type="ARBA" id="ARBA00023136"/>
    </source>
</evidence>
<protein>
    <recommendedName>
        <fullName evidence="7">Major facilitator superfamily (MFS) profile domain-containing protein</fullName>
    </recommendedName>
</protein>
<proteinExistence type="predicted"/>
<name>A0A9W5YYM4_9EURO</name>
<feature type="region of interest" description="Disordered" evidence="5">
    <location>
        <begin position="21"/>
        <end position="48"/>
    </location>
</feature>
<comment type="subcellular location">
    <subcellularLocation>
        <location evidence="1">Membrane</location>
        <topology evidence="1">Multi-pass membrane protein</topology>
    </subcellularLocation>
</comment>
<feature type="domain" description="Major facilitator superfamily (MFS) profile" evidence="7">
    <location>
        <begin position="76"/>
        <end position="516"/>
    </location>
</feature>
<feature type="transmembrane region" description="Helical" evidence="6">
    <location>
        <begin position="491"/>
        <end position="511"/>
    </location>
</feature>